<keyword evidence="3" id="KW-1185">Reference proteome</keyword>
<dbReference type="EMBL" id="ML991830">
    <property type="protein sequence ID" value="KAF2231178.1"/>
    <property type="molecule type" value="Genomic_DNA"/>
</dbReference>
<dbReference type="AlphaFoldDB" id="A0A6A6H024"/>
<accession>A0A6A6H024</accession>
<evidence type="ECO:0000313" key="2">
    <source>
        <dbReference type="EMBL" id="KAF2231178.1"/>
    </source>
</evidence>
<feature type="region of interest" description="Disordered" evidence="1">
    <location>
        <begin position="214"/>
        <end position="284"/>
    </location>
</feature>
<dbReference type="PANTHER" id="PTHR42103:SF2">
    <property type="entry name" value="AB HYDROLASE-1 DOMAIN-CONTAINING PROTEIN"/>
    <property type="match status" value="1"/>
</dbReference>
<proteinExistence type="predicted"/>
<dbReference type="Gene3D" id="3.40.50.1820">
    <property type="entry name" value="alpha/beta hydrolase"/>
    <property type="match status" value="2"/>
</dbReference>
<evidence type="ECO:0008006" key="4">
    <source>
        <dbReference type="Google" id="ProtNLM"/>
    </source>
</evidence>
<organism evidence="2 3">
    <name type="scientific">Viridothelium virens</name>
    <name type="common">Speckled blister lichen</name>
    <name type="synonym">Trypethelium virens</name>
    <dbReference type="NCBI Taxonomy" id="1048519"/>
    <lineage>
        <taxon>Eukaryota</taxon>
        <taxon>Fungi</taxon>
        <taxon>Dikarya</taxon>
        <taxon>Ascomycota</taxon>
        <taxon>Pezizomycotina</taxon>
        <taxon>Dothideomycetes</taxon>
        <taxon>Dothideomycetes incertae sedis</taxon>
        <taxon>Trypetheliales</taxon>
        <taxon>Trypetheliaceae</taxon>
        <taxon>Viridothelium</taxon>
    </lineage>
</organism>
<evidence type="ECO:0000313" key="3">
    <source>
        <dbReference type="Proteomes" id="UP000800092"/>
    </source>
</evidence>
<feature type="compositionally biased region" description="Basic and acidic residues" evidence="1">
    <location>
        <begin position="267"/>
        <end position="281"/>
    </location>
</feature>
<sequence length="395" mass="43573">MPEVAFSFTIPSLHDDAVLDCRVYLPSSRIRAEHASRSDILGAVMAHPYAPVGGCYDDPVVLGAVEELLRQGCFVGTFNFRGVYGGNGRTSWTGKPEIQDYISFAGFFAHYLDLVQQAIPSNPSMPVTPSQLHPESAVDPKLQSAQDLRPPFKLILGGYSYGSVIVTRLPPLRDMLSGFRHPEDGTAASEILQRARTISSWTIEKVEAARRANARRLTPSITMGGEETPSDQRRVSREGGGHSLDLEGLRRSLDIPRRIKEHRSHTRSREHTPSSTEKSDHDDEDMPSIKVQYLLVSPVLGIVGSALSAFGAHGDPADVKTTLAKEPTLAVYGDKDIFTSTRKVRQWAQRLSSNSDRFWAVEVNGAGHFWRERGVTAKLRSAIESWVTKLQAASR</sequence>
<dbReference type="InterPro" id="IPR029058">
    <property type="entry name" value="AB_hydrolase_fold"/>
</dbReference>
<dbReference type="SUPFAM" id="SSF53474">
    <property type="entry name" value="alpha/beta-Hydrolases"/>
    <property type="match status" value="1"/>
</dbReference>
<gene>
    <name evidence="2" type="ORF">EV356DRAFT_472272</name>
</gene>
<protein>
    <recommendedName>
        <fullName evidence="4">AB hydrolase-1 domain-containing protein</fullName>
    </recommendedName>
</protein>
<name>A0A6A6H024_VIRVR</name>
<dbReference type="PANTHER" id="PTHR42103">
    <property type="entry name" value="ALPHA/BETA-HYDROLASES SUPERFAMILY PROTEIN"/>
    <property type="match status" value="1"/>
</dbReference>
<reference evidence="2" key="1">
    <citation type="journal article" date="2020" name="Stud. Mycol.">
        <title>101 Dothideomycetes genomes: a test case for predicting lifestyles and emergence of pathogens.</title>
        <authorList>
            <person name="Haridas S."/>
            <person name="Albert R."/>
            <person name="Binder M."/>
            <person name="Bloem J."/>
            <person name="Labutti K."/>
            <person name="Salamov A."/>
            <person name="Andreopoulos B."/>
            <person name="Baker S."/>
            <person name="Barry K."/>
            <person name="Bills G."/>
            <person name="Bluhm B."/>
            <person name="Cannon C."/>
            <person name="Castanera R."/>
            <person name="Culley D."/>
            <person name="Daum C."/>
            <person name="Ezra D."/>
            <person name="Gonzalez J."/>
            <person name="Henrissat B."/>
            <person name="Kuo A."/>
            <person name="Liang C."/>
            <person name="Lipzen A."/>
            <person name="Lutzoni F."/>
            <person name="Magnuson J."/>
            <person name="Mondo S."/>
            <person name="Nolan M."/>
            <person name="Ohm R."/>
            <person name="Pangilinan J."/>
            <person name="Park H.-J."/>
            <person name="Ramirez L."/>
            <person name="Alfaro M."/>
            <person name="Sun H."/>
            <person name="Tritt A."/>
            <person name="Yoshinaga Y."/>
            <person name="Zwiers L.-H."/>
            <person name="Turgeon B."/>
            <person name="Goodwin S."/>
            <person name="Spatafora J."/>
            <person name="Crous P."/>
            <person name="Grigoriev I."/>
        </authorList>
    </citation>
    <scope>NUCLEOTIDE SEQUENCE</scope>
    <source>
        <strain evidence="2">Tuck. ex Michener</strain>
    </source>
</reference>
<dbReference type="Proteomes" id="UP000800092">
    <property type="component" value="Unassembled WGS sequence"/>
</dbReference>
<dbReference type="OrthoDB" id="10260961at2759"/>
<evidence type="ECO:0000256" key="1">
    <source>
        <dbReference type="SAM" id="MobiDB-lite"/>
    </source>
</evidence>
<feature type="compositionally biased region" description="Basic and acidic residues" evidence="1">
    <location>
        <begin position="230"/>
        <end position="258"/>
    </location>
</feature>